<dbReference type="Pfam" id="PF00532">
    <property type="entry name" value="Peripla_BP_1"/>
    <property type="match status" value="1"/>
</dbReference>
<protein>
    <submittedName>
        <fullName evidence="7">LacI family DNA-binding transcriptional regulator</fullName>
    </submittedName>
</protein>
<dbReference type="InterPro" id="IPR001387">
    <property type="entry name" value="Cro/C1-type_HTH"/>
</dbReference>
<evidence type="ECO:0000259" key="6">
    <source>
        <dbReference type="PROSITE" id="PS50943"/>
    </source>
</evidence>
<feature type="domain" description="HTH lacI-type" evidence="5">
    <location>
        <begin position="3"/>
        <end position="57"/>
    </location>
</feature>
<dbReference type="PROSITE" id="PS50932">
    <property type="entry name" value="HTH_LACI_2"/>
    <property type="match status" value="1"/>
</dbReference>
<dbReference type="PROSITE" id="PS00356">
    <property type="entry name" value="HTH_LACI_1"/>
    <property type="match status" value="1"/>
</dbReference>
<evidence type="ECO:0000256" key="2">
    <source>
        <dbReference type="ARBA" id="ARBA00023015"/>
    </source>
</evidence>
<organism evidence="7 8">
    <name type="scientific">Scopulibacillus cellulosilyticus</name>
    <dbReference type="NCBI Taxonomy" id="2665665"/>
    <lineage>
        <taxon>Bacteria</taxon>
        <taxon>Bacillati</taxon>
        <taxon>Bacillota</taxon>
        <taxon>Bacilli</taxon>
        <taxon>Bacillales</taxon>
        <taxon>Sporolactobacillaceae</taxon>
        <taxon>Scopulibacillus</taxon>
    </lineage>
</organism>
<dbReference type="RefSeq" id="WP_380966364.1">
    <property type="nucleotide sequence ID" value="NZ_JBHTCO010000015.1"/>
</dbReference>
<dbReference type="CDD" id="cd06291">
    <property type="entry name" value="PBP1_Qymf-like"/>
    <property type="match status" value="1"/>
</dbReference>
<dbReference type="PRINTS" id="PR00036">
    <property type="entry name" value="HTHLACI"/>
</dbReference>
<dbReference type="SMART" id="SM00354">
    <property type="entry name" value="HTH_LACI"/>
    <property type="match status" value="1"/>
</dbReference>
<name>A0ABW2PYG6_9BACL</name>
<evidence type="ECO:0000256" key="4">
    <source>
        <dbReference type="ARBA" id="ARBA00023163"/>
    </source>
</evidence>
<evidence type="ECO:0000259" key="5">
    <source>
        <dbReference type="PROSITE" id="PS50932"/>
    </source>
</evidence>
<keyword evidence="2" id="KW-0805">Transcription regulation</keyword>
<reference evidence="8" key="1">
    <citation type="journal article" date="2019" name="Int. J. Syst. Evol. Microbiol.">
        <title>The Global Catalogue of Microorganisms (GCM) 10K type strain sequencing project: providing services to taxonomists for standard genome sequencing and annotation.</title>
        <authorList>
            <consortium name="The Broad Institute Genomics Platform"/>
            <consortium name="The Broad Institute Genome Sequencing Center for Infectious Disease"/>
            <person name="Wu L."/>
            <person name="Ma J."/>
        </authorList>
    </citation>
    <scope>NUCLEOTIDE SEQUENCE [LARGE SCALE GENOMIC DNA]</scope>
    <source>
        <strain evidence="8">CGMCC 1.16305</strain>
    </source>
</reference>
<dbReference type="InterPro" id="IPR010982">
    <property type="entry name" value="Lambda_DNA-bd_dom_sf"/>
</dbReference>
<evidence type="ECO:0000313" key="7">
    <source>
        <dbReference type="EMBL" id="MFC7393742.1"/>
    </source>
</evidence>
<keyword evidence="8" id="KW-1185">Reference proteome</keyword>
<dbReference type="SUPFAM" id="SSF47413">
    <property type="entry name" value="lambda repressor-like DNA-binding domains"/>
    <property type="match status" value="1"/>
</dbReference>
<dbReference type="SUPFAM" id="SSF53822">
    <property type="entry name" value="Periplasmic binding protein-like I"/>
    <property type="match status" value="1"/>
</dbReference>
<dbReference type="Proteomes" id="UP001596505">
    <property type="component" value="Unassembled WGS sequence"/>
</dbReference>
<feature type="domain" description="HTH cro/C1-type" evidence="6">
    <location>
        <begin position="4"/>
        <end position="47"/>
    </location>
</feature>
<sequence>MKPTIKDIARLAGVSPTTVSRVLNKRGYISQKTIDKVNEAMKELNYYPNELARSLYHQQTYFIGLIFPTTSNPFFGELMFHIENVCASLGYKVLLCNSLGYADKERSYLEMLQRNQVDGIIVGAHNSQIQEYQKVNLPIVAVDRYLSDKIPVVASDNYTGGKTATKWLLDQGCKKIIFITGSLKLEAPANKRRDGYENVMKEAGKTPMIYELCETLVSDSRMPMIQKKIQEIFHEHPDVDGIFASDDLIASIVFSEAKRIGKRLQKDLKVVGYDGSETVRICSPYLTTIKQPIKEIAEKAVQILIRQINGETNDLEKEYLLPIELIEGIL</sequence>
<dbReference type="PANTHER" id="PTHR30146:SF95">
    <property type="entry name" value="RIBOSE OPERON REPRESSOR"/>
    <property type="match status" value="1"/>
</dbReference>
<dbReference type="Pfam" id="PF00356">
    <property type="entry name" value="LacI"/>
    <property type="match status" value="1"/>
</dbReference>
<evidence type="ECO:0000256" key="3">
    <source>
        <dbReference type="ARBA" id="ARBA00023125"/>
    </source>
</evidence>
<keyword evidence="3 7" id="KW-0238">DNA-binding</keyword>
<dbReference type="EMBL" id="JBHTCO010000015">
    <property type="protein sequence ID" value="MFC7393742.1"/>
    <property type="molecule type" value="Genomic_DNA"/>
</dbReference>
<keyword evidence="1" id="KW-0678">Repressor</keyword>
<dbReference type="Gene3D" id="3.40.50.2300">
    <property type="match status" value="2"/>
</dbReference>
<accession>A0ABW2PYG6</accession>
<dbReference type="PANTHER" id="PTHR30146">
    <property type="entry name" value="LACI-RELATED TRANSCRIPTIONAL REPRESSOR"/>
    <property type="match status" value="1"/>
</dbReference>
<keyword evidence="4" id="KW-0804">Transcription</keyword>
<evidence type="ECO:0000256" key="1">
    <source>
        <dbReference type="ARBA" id="ARBA00022491"/>
    </source>
</evidence>
<dbReference type="GO" id="GO:0003677">
    <property type="term" value="F:DNA binding"/>
    <property type="evidence" value="ECO:0007669"/>
    <property type="project" value="UniProtKB-KW"/>
</dbReference>
<evidence type="ECO:0000313" key="8">
    <source>
        <dbReference type="Proteomes" id="UP001596505"/>
    </source>
</evidence>
<dbReference type="CDD" id="cd01392">
    <property type="entry name" value="HTH_LacI"/>
    <property type="match status" value="1"/>
</dbReference>
<dbReference type="InterPro" id="IPR001761">
    <property type="entry name" value="Peripla_BP/Lac1_sug-bd_dom"/>
</dbReference>
<gene>
    <name evidence="7" type="ORF">ACFQRG_12330</name>
</gene>
<proteinExistence type="predicted"/>
<dbReference type="PROSITE" id="PS50943">
    <property type="entry name" value="HTH_CROC1"/>
    <property type="match status" value="1"/>
</dbReference>
<comment type="caution">
    <text evidence="7">The sequence shown here is derived from an EMBL/GenBank/DDBJ whole genome shotgun (WGS) entry which is preliminary data.</text>
</comment>
<dbReference type="Gene3D" id="1.10.260.40">
    <property type="entry name" value="lambda repressor-like DNA-binding domains"/>
    <property type="match status" value="1"/>
</dbReference>
<dbReference type="InterPro" id="IPR000843">
    <property type="entry name" value="HTH_LacI"/>
</dbReference>
<dbReference type="InterPro" id="IPR028082">
    <property type="entry name" value="Peripla_BP_I"/>
</dbReference>